<evidence type="ECO:0000313" key="3">
    <source>
        <dbReference type="Proteomes" id="UP001460270"/>
    </source>
</evidence>
<keyword evidence="3" id="KW-1185">Reference proteome</keyword>
<feature type="compositionally biased region" description="Polar residues" evidence="1">
    <location>
        <begin position="52"/>
        <end position="67"/>
    </location>
</feature>
<protein>
    <submittedName>
        <fullName evidence="2">Uncharacterized protein</fullName>
    </submittedName>
</protein>
<name>A0AAW0MTJ6_9GOBI</name>
<sequence length="67" mass="7619">SVEVKSRGLTEETWRNQPAPVQIRTRSLSQSVGSKVTRFLQRKRGGIRRTCPDTSPQPHMSPWSLSQ</sequence>
<feature type="non-terminal residue" evidence="2">
    <location>
        <position position="1"/>
    </location>
</feature>
<feature type="compositionally biased region" description="Basic and acidic residues" evidence="1">
    <location>
        <begin position="1"/>
        <end position="14"/>
    </location>
</feature>
<dbReference type="EMBL" id="JBBPFD010000134">
    <property type="protein sequence ID" value="KAK7880168.1"/>
    <property type="molecule type" value="Genomic_DNA"/>
</dbReference>
<feature type="non-terminal residue" evidence="2">
    <location>
        <position position="67"/>
    </location>
</feature>
<dbReference type="AlphaFoldDB" id="A0AAW0MTJ6"/>
<feature type="region of interest" description="Disordered" evidence="1">
    <location>
        <begin position="1"/>
        <end position="29"/>
    </location>
</feature>
<dbReference type="Proteomes" id="UP001460270">
    <property type="component" value="Unassembled WGS sequence"/>
</dbReference>
<comment type="caution">
    <text evidence="2">The sequence shown here is derived from an EMBL/GenBank/DDBJ whole genome shotgun (WGS) entry which is preliminary data.</text>
</comment>
<accession>A0AAW0MTJ6</accession>
<gene>
    <name evidence="2" type="ORF">WMY93_033168</name>
</gene>
<feature type="region of interest" description="Disordered" evidence="1">
    <location>
        <begin position="43"/>
        <end position="67"/>
    </location>
</feature>
<evidence type="ECO:0000313" key="2">
    <source>
        <dbReference type="EMBL" id="KAK7880168.1"/>
    </source>
</evidence>
<evidence type="ECO:0000256" key="1">
    <source>
        <dbReference type="SAM" id="MobiDB-lite"/>
    </source>
</evidence>
<proteinExistence type="predicted"/>
<reference evidence="3" key="1">
    <citation type="submission" date="2024-04" db="EMBL/GenBank/DDBJ databases">
        <title>Salinicola lusitanus LLJ914,a marine bacterium isolated from the Okinawa Trough.</title>
        <authorList>
            <person name="Li J."/>
        </authorList>
    </citation>
    <scope>NUCLEOTIDE SEQUENCE [LARGE SCALE GENOMIC DNA]</scope>
</reference>
<organism evidence="2 3">
    <name type="scientific">Mugilogobius chulae</name>
    <name type="common">yellowstripe goby</name>
    <dbReference type="NCBI Taxonomy" id="88201"/>
    <lineage>
        <taxon>Eukaryota</taxon>
        <taxon>Metazoa</taxon>
        <taxon>Chordata</taxon>
        <taxon>Craniata</taxon>
        <taxon>Vertebrata</taxon>
        <taxon>Euteleostomi</taxon>
        <taxon>Actinopterygii</taxon>
        <taxon>Neopterygii</taxon>
        <taxon>Teleostei</taxon>
        <taxon>Neoteleostei</taxon>
        <taxon>Acanthomorphata</taxon>
        <taxon>Gobiaria</taxon>
        <taxon>Gobiiformes</taxon>
        <taxon>Gobioidei</taxon>
        <taxon>Gobiidae</taxon>
        <taxon>Gobionellinae</taxon>
        <taxon>Mugilogobius</taxon>
    </lineage>
</organism>